<proteinExistence type="predicted"/>
<dbReference type="AlphaFoldDB" id="A0AA38XAE1"/>
<keyword evidence="2" id="KW-1185">Reference proteome</keyword>
<protein>
    <submittedName>
        <fullName evidence="1">Uncharacterized protein</fullName>
    </submittedName>
</protein>
<evidence type="ECO:0000313" key="1">
    <source>
        <dbReference type="EMBL" id="KAJ9609710.1"/>
    </source>
</evidence>
<reference evidence="1" key="1">
    <citation type="submission" date="2022-10" db="EMBL/GenBank/DDBJ databases">
        <title>Culturing micro-colonial fungi from biological soil crusts in the Mojave desert and describing Neophaeococcomyces mojavensis, and introducing the new genera and species Taxawa tesnikishii.</title>
        <authorList>
            <person name="Kurbessoian T."/>
            <person name="Stajich J.E."/>
        </authorList>
    </citation>
    <scope>NUCLEOTIDE SEQUENCE</scope>
    <source>
        <strain evidence="1">TK_41</strain>
    </source>
</reference>
<sequence>MAPHEFTFIHVSPKRSSKRAQRLQSSKAKSHAAYSGYLARRLRKDHLVADTKRPTIGIKDVRDSVQHQESWNSTDENDEESVTKYGWQIPVLDQLRTSKCFPALSLQYEAFRGLRTDPFLHVPGSEAGDGALIDFFSHDIGPINESVAFVFNTTNIASGMLQILAQDKFYHTLLTILQSMNDQLHSAALSPSVGVLRRKGQAMAQVRKGLEEADATVDEAVLCAMVLLAVLEGRFQATTVRDVHKNTLAKITSRRGGLESFQDGSVFKASIMQFDTFWTWETGKTMFPGQRRQRDPTYPSNPSSMKLILALPVGFRDLYAEGALSYDLLPVLTRATYFAKLSAQQRMSFLLKTRNQKKPFNDFWEACPCLGLSDSKYHPLERLLTMSVMYFIYGTFEPRAFPTGPAGPTPDLTQKLMAYQTNTKAEEACLQWMWILNIDLLWGARPDPLDNYFSVFHLQRRYPHFRSLEAVLDFGPRFLWTREMTRSVQSYWKDVIISSLTVEDIAADLFS</sequence>
<name>A0AA38XAE1_9EURO</name>
<dbReference type="EMBL" id="JAPDRK010000008">
    <property type="protein sequence ID" value="KAJ9609710.1"/>
    <property type="molecule type" value="Genomic_DNA"/>
</dbReference>
<accession>A0AA38XAE1</accession>
<comment type="caution">
    <text evidence="1">The sequence shown here is derived from an EMBL/GenBank/DDBJ whole genome shotgun (WGS) entry which is preliminary data.</text>
</comment>
<dbReference type="Proteomes" id="UP001172673">
    <property type="component" value="Unassembled WGS sequence"/>
</dbReference>
<gene>
    <name evidence="1" type="ORF">H2200_006038</name>
</gene>
<organism evidence="1 2">
    <name type="scientific">Cladophialophora chaetospira</name>
    <dbReference type="NCBI Taxonomy" id="386627"/>
    <lineage>
        <taxon>Eukaryota</taxon>
        <taxon>Fungi</taxon>
        <taxon>Dikarya</taxon>
        <taxon>Ascomycota</taxon>
        <taxon>Pezizomycotina</taxon>
        <taxon>Eurotiomycetes</taxon>
        <taxon>Chaetothyriomycetidae</taxon>
        <taxon>Chaetothyriales</taxon>
        <taxon>Herpotrichiellaceae</taxon>
        <taxon>Cladophialophora</taxon>
    </lineage>
</organism>
<evidence type="ECO:0000313" key="2">
    <source>
        <dbReference type="Proteomes" id="UP001172673"/>
    </source>
</evidence>